<dbReference type="Proteomes" id="UP000441354">
    <property type="component" value="Unassembled WGS sequence"/>
</dbReference>
<keyword evidence="1" id="KW-0472">Membrane</keyword>
<dbReference type="OrthoDB" id="2962380at2"/>
<feature type="transmembrane region" description="Helical" evidence="1">
    <location>
        <begin position="237"/>
        <end position="255"/>
    </location>
</feature>
<feature type="transmembrane region" description="Helical" evidence="1">
    <location>
        <begin position="133"/>
        <end position="158"/>
    </location>
</feature>
<feature type="transmembrane region" description="Helical" evidence="1">
    <location>
        <begin position="43"/>
        <end position="67"/>
    </location>
</feature>
<protein>
    <submittedName>
        <fullName evidence="2">Uncharacterized protein</fullName>
    </submittedName>
</protein>
<feature type="transmembrane region" description="Helical" evidence="1">
    <location>
        <begin position="170"/>
        <end position="190"/>
    </location>
</feature>
<dbReference type="EMBL" id="WBOT01000002">
    <property type="protein sequence ID" value="KAB2334028.1"/>
    <property type="molecule type" value="Genomic_DNA"/>
</dbReference>
<reference evidence="2 3" key="1">
    <citation type="journal article" date="2014" name="Arch. Microbiol.">
        <title>Bacillus mesophilum sp. nov., strain IITR-54T, a novel 4-chlorobiphenyl dechlorinating bacterium.</title>
        <authorList>
            <person name="Manickam N."/>
            <person name="Singh N.K."/>
            <person name="Bajaj A."/>
            <person name="Kumar R.M."/>
            <person name="Kaur G."/>
            <person name="Kaur N."/>
            <person name="Bala M."/>
            <person name="Kumar A."/>
            <person name="Mayilraj S."/>
        </authorList>
    </citation>
    <scope>NUCLEOTIDE SEQUENCE [LARGE SCALE GENOMIC DNA]</scope>
    <source>
        <strain evidence="2 3">IITR-54</strain>
    </source>
</reference>
<feature type="transmembrane region" description="Helical" evidence="1">
    <location>
        <begin position="88"/>
        <end position="113"/>
    </location>
</feature>
<dbReference type="AlphaFoldDB" id="A0A7V7RND9"/>
<keyword evidence="3" id="KW-1185">Reference proteome</keyword>
<organism evidence="2 3">
    <name type="scientific">Bacillus mesophilum</name>
    <dbReference type="NCBI Taxonomy" id="1071718"/>
    <lineage>
        <taxon>Bacteria</taxon>
        <taxon>Bacillati</taxon>
        <taxon>Bacillota</taxon>
        <taxon>Bacilli</taxon>
        <taxon>Bacillales</taxon>
        <taxon>Bacillaceae</taxon>
        <taxon>Bacillus</taxon>
    </lineage>
</organism>
<evidence type="ECO:0000256" key="1">
    <source>
        <dbReference type="SAM" id="Phobius"/>
    </source>
</evidence>
<comment type="caution">
    <text evidence="2">The sequence shown here is derived from an EMBL/GenBank/DDBJ whole genome shotgun (WGS) entry which is preliminary data.</text>
</comment>
<sequence>MKAFKGLLIKETKLMRIWFIWGVLLTIAVAAAGYSISQYVNDMIVFEVLVFMILSAHAFYLPIYLLLSLNVEAKTQLWLHNPNSGYQLFFSKFLIGFVFMMVSIIIAFIIAIWATKSDIGNYFFAKDQLPMFILTGVSLSIIVYSFYLGIWTFFYWTLYHSLKLYGWNSGLRWGILICLWAVLFYIETLINELPIYQSFWELGAIDMTSLKTLNYELSNQSFSAELTANPFISLTEIALYLILLMAVVIFSIWMLEKKVEV</sequence>
<keyword evidence="1" id="KW-1133">Transmembrane helix</keyword>
<proteinExistence type="predicted"/>
<keyword evidence="1" id="KW-0812">Transmembrane</keyword>
<evidence type="ECO:0000313" key="2">
    <source>
        <dbReference type="EMBL" id="KAB2334028.1"/>
    </source>
</evidence>
<name>A0A7V7RND9_9BACI</name>
<evidence type="ECO:0000313" key="3">
    <source>
        <dbReference type="Proteomes" id="UP000441354"/>
    </source>
</evidence>
<dbReference type="RefSeq" id="WP_151573384.1">
    <property type="nucleotide sequence ID" value="NZ_WBOT01000002.1"/>
</dbReference>
<accession>A0A7V7RND9</accession>
<feature type="transmembrane region" description="Helical" evidence="1">
    <location>
        <begin position="18"/>
        <end position="37"/>
    </location>
</feature>
<gene>
    <name evidence="2" type="ORF">F7732_08085</name>
</gene>